<comment type="caution">
    <text evidence="2">The sequence shown here is derived from an EMBL/GenBank/DDBJ whole genome shotgun (WGS) entry which is preliminary data.</text>
</comment>
<dbReference type="AlphaFoldDB" id="A0A4R5ET96"/>
<dbReference type="OrthoDB" id="7362982at2"/>
<proteinExistence type="predicted"/>
<protein>
    <recommendedName>
        <fullName evidence="4">Regulatory protein SoxS</fullName>
    </recommendedName>
</protein>
<feature type="chain" id="PRO_5020586985" description="Regulatory protein SoxS" evidence="1">
    <location>
        <begin position="27"/>
        <end position="135"/>
    </location>
</feature>
<evidence type="ECO:0000313" key="3">
    <source>
        <dbReference type="Proteomes" id="UP000294662"/>
    </source>
</evidence>
<name>A0A4R5ET96_9RHOB</name>
<accession>A0A4R5ET96</accession>
<keyword evidence="3" id="KW-1185">Reference proteome</keyword>
<organism evidence="2 3">
    <name type="scientific">Antarcticimicrobium sediminis</name>
    <dbReference type="NCBI Taxonomy" id="2546227"/>
    <lineage>
        <taxon>Bacteria</taxon>
        <taxon>Pseudomonadati</taxon>
        <taxon>Pseudomonadota</taxon>
        <taxon>Alphaproteobacteria</taxon>
        <taxon>Rhodobacterales</taxon>
        <taxon>Paracoccaceae</taxon>
        <taxon>Antarcticimicrobium</taxon>
    </lineage>
</organism>
<sequence>MGGLMFRAKLFAGLVSAVMLASPALAVELVMVEQTGCAWCARWNEEIAPAYPNTVEGQFAPLRRVDLRKMPDDLSIARRVTFTPTFLLVEDDREIARMEGYPGEDFFWPLLEQLLRSHTDYAPAKTPTETQGNGS</sequence>
<evidence type="ECO:0000256" key="1">
    <source>
        <dbReference type="SAM" id="SignalP"/>
    </source>
</evidence>
<dbReference type="SUPFAM" id="SSF52833">
    <property type="entry name" value="Thioredoxin-like"/>
    <property type="match status" value="1"/>
</dbReference>
<reference evidence="2 3" key="1">
    <citation type="submission" date="2019-03" db="EMBL/GenBank/DDBJ databases">
        <authorList>
            <person name="Zhang S."/>
        </authorList>
    </citation>
    <scope>NUCLEOTIDE SEQUENCE [LARGE SCALE GENOMIC DNA]</scope>
    <source>
        <strain evidence="2 3">S4J41</strain>
    </source>
</reference>
<evidence type="ECO:0000313" key="2">
    <source>
        <dbReference type="EMBL" id="TDE38004.1"/>
    </source>
</evidence>
<dbReference type="EMBL" id="SMFP01000006">
    <property type="protein sequence ID" value="TDE38004.1"/>
    <property type="molecule type" value="Genomic_DNA"/>
</dbReference>
<dbReference type="Proteomes" id="UP000294662">
    <property type="component" value="Unassembled WGS sequence"/>
</dbReference>
<feature type="signal peptide" evidence="1">
    <location>
        <begin position="1"/>
        <end position="26"/>
    </location>
</feature>
<gene>
    <name evidence="2" type="ORF">E1B25_11305</name>
</gene>
<evidence type="ECO:0008006" key="4">
    <source>
        <dbReference type="Google" id="ProtNLM"/>
    </source>
</evidence>
<dbReference type="InterPro" id="IPR036249">
    <property type="entry name" value="Thioredoxin-like_sf"/>
</dbReference>
<keyword evidence="1" id="KW-0732">Signal</keyword>
<dbReference type="Gene3D" id="3.40.30.10">
    <property type="entry name" value="Glutaredoxin"/>
    <property type="match status" value="1"/>
</dbReference>